<dbReference type="SUPFAM" id="SSF52058">
    <property type="entry name" value="L domain-like"/>
    <property type="match status" value="1"/>
</dbReference>
<reference evidence="1" key="1">
    <citation type="journal article" date="2021" name="Proc. Natl. Acad. Sci. U.S.A.">
        <title>A Catalog of Tens of Thousands of Viruses from Human Metagenomes Reveals Hidden Associations with Chronic Diseases.</title>
        <authorList>
            <person name="Tisza M.J."/>
            <person name="Buck C.B."/>
        </authorList>
    </citation>
    <scope>NUCLEOTIDE SEQUENCE</scope>
    <source>
        <strain evidence="1">CtqPo10</strain>
    </source>
</reference>
<proteinExistence type="predicted"/>
<name>A0A8S5SUG5_9CAUD</name>
<sequence>MKKLKWLIVTILLCIGFQCTNVFGSSFESVSQIQFDNIYNNISNGKSQFYSFILPNSGHVKIEINGNIENLNGTIYDSSQKYLCGFSTVWNEFSQSISYVYDVDLTKGKYYLVFQNSSGKYSINLRFTDAMESFTENGNGLNNSIYSAVPISIGISYRGQIAQNDSSDVYRIDIQKSGIYTLNADANMQWVDYTLYDISGNVVWNYSSGHNPNKEIKISRNISLEIGKYYFNVSQRNFSGIYSFCFSSHSHEYDEGNIIKNPTCTECGKKVFTCKICGETYNEDIPCIQHKWNKGKVVKKPTFNSNGVYEYTCDYCHNHKKESISKLSSTSKICVSNINYRINQNNTAQVIGIVKNRRISKIVIPSYIKVYDVKFNVTSITPKAFYKNTTITSVYIGSNIEFIGDHAFYNMQRLKYIKVTGTRLKSVGRYAFYPNNTSKIYIPKSKYSTYKRLINKSRIGKNQKYVRF</sequence>
<dbReference type="SUPFAM" id="SSF89260">
    <property type="entry name" value="Collagen-binding domain"/>
    <property type="match status" value="1"/>
</dbReference>
<evidence type="ECO:0000313" key="1">
    <source>
        <dbReference type="EMBL" id="DAF54582.1"/>
    </source>
</evidence>
<accession>A0A8S5SUG5</accession>
<dbReference type="InterPro" id="IPR032675">
    <property type="entry name" value="LRR_dom_sf"/>
</dbReference>
<dbReference type="EMBL" id="BK032682">
    <property type="protein sequence ID" value="DAF54582.1"/>
    <property type="molecule type" value="Genomic_DNA"/>
</dbReference>
<organism evidence="1">
    <name type="scientific">Siphoviridae sp. ctqPo10</name>
    <dbReference type="NCBI Taxonomy" id="2827948"/>
    <lineage>
        <taxon>Viruses</taxon>
        <taxon>Duplodnaviria</taxon>
        <taxon>Heunggongvirae</taxon>
        <taxon>Uroviricota</taxon>
        <taxon>Caudoviricetes</taxon>
    </lineage>
</organism>
<dbReference type="Gene3D" id="3.80.10.10">
    <property type="entry name" value="Ribonuclease Inhibitor"/>
    <property type="match status" value="1"/>
</dbReference>
<dbReference type="Pfam" id="PF13306">
    <property type="entry name" value="LRR_5"/>
    <property type="match status" value="1"/>
</dbReference>
<protein>
    <submittedName>
        <fullName evidence="1">Leucine rich repeat protein</fullName>
    </submittedName>
</protein>
<dbReference type="Gene3D" id="2.60.120.380">
    <property type="match status" value="2"/>
</dbReference>
<dbReference type="InterPro" id="IPR026906">
    <property type="entry name" value="LRR_5"/>
</dbReference>